<sequence>MPNVIIEDLISLFLRQKIDKNTLIKILEIYKISHKEFNKEVIEKIRESTNRPILKISTFLDDSYLKKLKNMEFPKSTTLCHKRYDFDELYKSNKFITYKSISRMLSVDEIASKVDQYYKIMNINCRPDKDTIEYFHKSIEAYIKKLIEKCDKLDTKTIKKMLGKDKHILNIYDI</sequence>
<dbReference type="AlphaFoldDB" id="A0A0F9WCP4"/>
<gene>
    <name evidence="1" type="ORF">AAJ76_2700033485</name>
</gene>
<evidence type="ECO:0000313" key="1">
    <source>
        <dbReference type="EMBL" id="KKO75246.1"/>
    </source>
</evidence>
<dbReference type="Proteomes" id="UP000034350">
    <property type="component" value="Unassembled WGS sequence"/>
</dbReference>
<evidence type="ECO:0000313" key="2">
    <source>
        <dbReference type="Proteomes" id="UP000034350"/>
    </source>
</evidence>
<dbReference type="VEuPathDB" id="MicrosporidiaDB:NCER_101283"/>
<dbReference type="GeneID" id="36319806"/>
<keyword evidence="2" id="KW-1185">Reference proteome</keyword>
<dbReference type="EMBL" id="JPQZ01000027">
    <property type="protein sequence ID" value="KKO75246.1"/>
    <property type="molecule type" value="Genomic_DNA"/>
</dbReference>
<accession>A0A0F9WCP4</accession>
<comment type="caution">
    <text evidence="1">The sequence shown here is derived from an EMBL/GenBank/DDBJ whole genome shotgun (WGS) entry which is preliminary data.</text>
</comment>
<dbReference type="VEuPathDB" id="MicrosporidiaDB:G9O61_00g013300"/>
<reference evidence="1 2" key="1">
    <citation type="journal article" date="2015" name="Environ. Microbiol.">
        <title>Genome analyses suggest the presence of polyploidy and recent human-driven expansions in eight global populations of the honeybee pathogen Nosema ceranae.</title>
        <authorList>
            <person name="Pelin A."/>
            <person name="Selman M."/>
            <person name="Aris-Brosou S."/>
            <person name="Farinelli L."/>
            <person name="Corradi N."/>
        </authorList>
    </citation>
    <scope>NUCLEOTIDE SEQUENCE [LARGE SCALE GENOMIC DNA]</scope>
    <source>
        <strain evidence="1 2">PA08 1199</strain>
    </source>
</reference>
<organism evidence="1 2">
    <name type="scientific">Vairimorpha ceranae</name>
    <dbReference type="NCBI Taxonomy" id="40302"/>
    <lineage>
        <taxon>Eukaryota</taxon>
        <taxon>Fungi</taxon>
        <taxon>Fungi incertae sedis</taxon>
        <taxon>Microsporidia</taxon>
        <taxon>Nosematidae</taxon>
        <taxon>Vairimorpha</taxon>
    </lineage>
</organism>
<dbReference type="RefSeq" id="XP_024330988.1">
    <property type="nucleotide sequence ID" value="XM_024474878.1"/>
</dbReference>
<proteinExistence type="predicted"/>
<name>A0A0F9WCP4_9MICR</name>
<protein>
    <submittedName>
        <fullName evidence="1">Uncharacterized protein</fullName>
    </submittedName>
</protein>
<dbReference type="VEuPathDB" id="MicrosporidiaDB:AAJ76_2700033485"/>